<proteinExistence type="predicted"/>
<evidence type="ECO:0000256" key="1">
    <source>
        <dbReference type="ARBA" id="ARBA00023015"/>
    </source>
</evidence>
<dbReference type="InterPro" id="IPR009057">
    <property type="entry name" value="Homeodomain-like_sf"/>
</dbReference>
<dbReference type="PANTHER" id="PTHR46796">
    <property type="entry name" value="HTH-TYPE TRANSCRIPTIONAL ACTIVATOR RHAS-RELATED"/>
    <property type="match status" value="1"/>
</dbReference>
<keyword evidence="6" id="KW-1185">Reference proteome</keyword>
<dbReference type="PANTHER" id="PTHR46796:SF13">
    <property type="entry name" value="HTH-TYPE TRANSCRIPTIONAL ACTIVATOR RHAS"/>
    <property type="match status" value="1"/>
</dbReference>
<evidence type="ECO:0000259" key="4">
    <source>
        <dbReference type="PROSITE" id="PS01124"/>
    </source>
</evidence>
<feature type="domain" description="HTH araC/xylS-type" evidence="4">
    <location>
        <begin position="205"/>
        <end position="303"/>
    </location>
</feature>
<dbReference type="EMBL" id="JASCTH010000016">
    <property type="protein sequence ID" value="MDI6101828.1"/>
    <property type="molecule type" value="Genomic_DNA"/>
</dbReference>
<dbReference type="RefSeq" id="WP_282762821.1">
    <property type="nucleotide sequence ID" value="NZ_JASCTH010000016.1"/>
</dbReference>
<gene>
    <name evidence="5" type="ORF">QLQ12_24705</name>
</gene>
<dbReference type="InterPro" id="IPR020449">
    <property type="entry name" value="Tscrpt_reg_AraC-type_HTH"/>
</dbReference>
<dbReference type="Proteomes" id="UP001241758">
    <property type="component" value="Unassembled WGS sequence"/>
</dbReference>
<dbReference type="Gene3D" id="1.10.10.60">
    <property type="entry name" value="Homeodomain-like"/>
    <property type="match status" value="2"/>
</dbReference>
<dbReference type="InterPro" id="IPR050204">
    <property type="entry name" value="AraC_XylS_family_regulators"/>
</dbReference>
<comment type="caution">
    <text evidence="5">The sequence shown here is derived from an EMBL/GenBank/DDBJ whole genome shotgun (WGS) entry which is preliminary data.</text>
</comment>
<organism evidence="5 6">
    <name type="scientific">Actinoplanes sandaracinus</name>
    <dbReference type="NCBI Taxonomy" id="3045177"/>
    <lineage>
        <taxon>Bacteria</taxon>
        <taxon>Bacillati</taxon>
        <taxon>Actinomycetota</taxon>
        <taxon>Actinomycetes</taxon>
        <taxon>Micromonosporales</taxon>
        <taxon>Micromonosporaceae</taxon>
        <taxon>Actinoplanes</taxon>
    </lineage>
</organism>
<keyword evidence="2" id="KW-0238">DNA-binding</keyword>
<dbReference type="Pfam" id="PF12833">
    <property type="entry name" value="HTH_18"/>
    <property type="match status" value="1"/>
</dbReference>
<keyword evidence="1" id="KW-0805">Transcription regulation</keyword>
<evidence type="ECO:0000256" key="3">
    <source>
        <dbReference type="ARBA" id="ARBA00023163"/>
    </source>
</evidence>
<dbReference type="SUPFAM" id="SSF46689">
    <property type="entry name" value="Homeodomain-like"/>
    <property type="match status" value="2"/>
</dbReference>
<reference evidence="5 6" key="1">
    <citation type="submission" date="2023-05" db="EMBL/GenBank/DDBJ databases">
        <title>Actinoplanes sp. NEAU-A12 genome sequencing.</title>
        <authorList>
            <person name="Wang Z.-S."/>
        </authorList>
    </citation>
    <scope>NUCLEOTIDE SEQUENCE [LARGE SCALE GENOMIC DNA]</scope>
    <source>
        <strain evidence="5 6">NEAU-A12</strain>
    </source>
</reference>
<dbReference type="Pfam" id="PF12852">
    <property type="entry name" value="Cupin_6"/>
    <property type="match status" value="1"/>
</dbReference>
<protein>
    <submittedName>
        <fullName evidence="5">AraC family transcriptional regulator</fullName>
    </submittedName>
</protein>
<evidence type="ECO:0000313" key="6">
    <source>
        <dbReference type="Proteomes" id="UP001241758"/>
    </source>
</evidence>
<dbReference type="SMART" id="SM00342">
    <property type="entry name" value="HTH_ARAC"/>
    <property type="match status" value="1"/>
</dbReference>
<evidence type="ECO:0000313" key="5">
    <source>
        <dbReference type="EMBL" id="MDI6101828.1"/>
    </source>
</evidence>
<dbReference type="InterPro" id="IPR032783">
    <property type="entry name" value="AraC_lig"/>
</dbReference>
<keyword evidence="3" id="KW-0804">Transcription</keyword>
<accession>A0ABT6WQ15</accession>
<name>A0ABT6WQ15_9ACTN</name>
<sequence length="306" mass="32387">MDVLSDVLAVMRTGRVRSAQVAWHAPWAQEFAPVPGSAGFHVVLRGSCRLLQDGAEPLALGAGDIVFRPHGGGHVLADSPGTRPVAPACDPAEMGDLPAFAVVGSPASADATVTLCGAYELDPELVHPLIADLPELIHVPAQWGRHPHLRATVDLLAAELATPGAGSAALIPALLDTMLVYLLRTWLVGEHPTGWAAALADPVTGAALQAIHREPERDWTVAALAAEGGLSRAPFARRFTDLLGRPPMTYLTWWRLTVAAGLLRRTDTTVGAIAGQVGYGSEFAFAAAFKRRFGIPPGRYRRHARG</sequence>
<dbReference type="PROSITE" id="PS01124">
    <property type="entry name" value="HTH_ARAC_FAMILY_2"/>
    <property type="match status" value="1"/>
</dbReference>
<evidence type="ECO:0000256" key="2">
    <source>
        <dbReference type="ARBA" id="ARBA00023125"/>
    </source>
</evidence>
<dbReference type="InterPro" id="IPR018060">
    <property type="entry name" value="HTH_AraC"/>
</dbReference>
<dbReference type="PRINTS" id="PR00032">
    <property type="entry name" value="HTHARAC"/>
</dbReference>